<protein>
    <submittedName>
        <fullName evidence="3">Glycerophosphoryl diester phosphodiesterase</fullName>
        <ecNumber evidence="3">3.1.4.46</ecNumber>
    </submittedName>
</protein>
<dbReference type="Pfam" id="PF03009">
    <property type="entry name" value="GDPD"/>
    <property type="match status" value="1"/>
</dbReference>
<dbReference type="PROSITE" id="PS51704">
    <property type="entry name" value="GP_PDE"/>
    <property type="match status" value="1"/>
</dbReference>
<sequence length="263" mass="28656">MKSAVLFLLAAMSAHAVEIVAHRGFSARAPENTLGAFELAWKNGTDACELDVYLTADGKTAVIHDKDTKRTTGVKLDVATTKQAELTALDAGTWKGKEWASEKIPTLEQALATMPKGKQRFFIEVKCGAEIVPELKRILEPMKDRAAQLAIIAFKRDAAAESKKAMPWVKVYRLASGKTKEKKPTDLTQLIADTKADKLDGLDLGVADFPWDAAMVKQIRDAGFGLYVWTVNKPADVKRFAALGVDGITTDDPVMVREALGEP</sequence>
<feature type="domain" description="GP-PDE" evidence="2">
    <location>
        <begin position="17"/>
        <end position="260"/>
    </location>
</feature>
<keyword evidence="1" id="KW-0732">Signal</keyword>
<reference evidence="3 4" key="1">
    <citation type="submission" date="2020-08" db="EMBL/GenBank/DDBJ databases">
        <title>Genomic Encyclopedia of Type Strains, Phase IV (KMG-IV): sequencing the most valuable type-strain genomes for metagenomic binning, comparative biology and taxonomic classification.</title>
        <authorList>
            <person name="Goeker M."/>
        </authorList>
    </citation>
    <scope>NUCLEOTIDE SEQUENCE [LARGE SCALE GENOMIC DNA]</scope>
    <source>
        <strain evidence="3 4">DSM 12252</strain>
    </source>
</reference>
<dbReference type="AlphaFoldDB" id="A0A7W7YD13"/>
<dbReference type="EMBL" id="JACHIG010000007">
    <property type="protein sequence ID" value="MBB5033895.1"/>
    <property type="molecule type" value="Genomic_DNA"/>
</dbReference>
<dbReference type="PANTHER" id="PTHR46211">
    <property type="entry name" value="GLYCEROPHOSPHORYL DIESTER PHOSPHODIESTERASE"/>
    <property type="match status" value="1"/>
</dbReference>
<dbReference type="GO" id="GO:0006629">
    <property type="term" value="P:lipid metabolic process"/>
    <property type="evidence" value="ECO:0007669"/>
    <property type="project" value="InterPro"/>
</dbReference>
<feature type="chain" id="PRO_5030590313" evidence="1">
    <location>
        <begin position="17"/>
        <end position="263"/>
    </location>
</feature>
<comment type="caution">
    <text evidence="3">The sequence shown here is derived from an EMBL/GenBank/DDBJ whole genome shotgun (WGS) entry which is preliminary data.</text>
</comment>
<evidence type="ECO:0000256" key="1">
    <source>
        <dbReference type="SAM" id="SignalP"/>
    </source>
</evidence>
<evidence type="ECO:0000259" key="2">
    <source>
        <dbReference type="PROSITE" id="PS51704"/>
    </source>
</evidence>
<proteinExistence type="predicted"/>
<dbReference type="CDD" id="cd08582">
    <property type="entry name" value="GDPD_like_2"/>
    <property type="match status" value="1"/>
</dbReference>
<keyword evidence="3" id="KW-0378">Hydrolase</keyword>
<dbReference type="SUPFAM" id="SSF51695">
    <property type="entry name" value="PLC-like phosphodiesterases"/>
    <property type="match status" value="1"/>
</dbReference>
<accession>A0A7W7YD13</accession>
<dbReference type="Gene3D" id="3.20.20.190">
    <property type="entry name" value="Phosphatidylinositol (PI) phosphodiesterase"/>
    <property type="match status" value="1"/>
</dbReference>
<gene>
    <name evidence="3" type="ORF">HNQ65_003485</name>
</gene>
<dbReference type="Proteomes" id="UP000590740">
    <property type="component" value="Unassembled WGS sequence"/>
</dbReference>
<feature type="signal peptide" evidence="1">
    <location>
        <begin position="1"/>
        <end position="16"/>
    </location>
</feature>
<dbReference type="InterPro" id="IPR030395">
    <property type="entry name" value="GP_PDE_dom"/>
</dbReference>
<evidence type="ECO:0000313" key="4">
    <source>
        <dbReference type="Proteomes" id="UP000590740"/>
    </source>
</evidence>
<evidence type="ECO:0000313" key="3">
    <source>
        <dbReference type="EMBL" id="MBB5033895.1"/>
    </source>
</evidence>
<name>A0A7W7YD13_9BACT</name>
<dbReference type="EC" id="3.1.4.46" evidence="3"/>
<dbReference type="RefSeq" id="WP_184341151.1">
    <property type="nucleotide sequence ID" value="NZ_JACHIG010000007.1"/>
</dbReference>
<dbReference type="GO" id="GO:0008889">
    <property type="term" value="F:glycerophosphodiester phosphodiesterase activity"/>
    <property type="evidence" value="ECO:0007669"/>
    <property type="project" value="UniProtKB-EC"/>
</dbReference>
<dbReference type="InterPro" id="IPR017946">
    <property type="entry name" value="PLC-like_Pdiesterase_TIM-brl"/>
</dbReference>
<keyword evidence="4" id="KW-1185">Reference proteome</keyword>
<organism evidence="3 4">
    <name type="scientific">Prosthecobacter vanneervenii</name>
    <dbReference type="NCBI Taxonomy" id="48466"/>
    <lineage>
        <taxon>Bacteria</taxon>
        <taxon>Pseudomonadati</taxon>
        <taxon>Verrucomicrobiota</taxon>
        <taxon>Verrucomicrobiia</taxon>
        <taxon>Verrucomicrobiales</taxon>
        <taxon>Verrucomicrobiaceae</taxon>
        <taxon>Prosthecobacter</taxon>
    </lineage>
</organism>
<dbReference type="PANTHER" id="PTHR46211:SF1">
    <property type="entry name" value="GLYCEROPHOSPHODIESTER PHOSPHODIESTERASE, CYTOPLASMIC"/>
    <property type="match status" value="1"/>
</dbReference>